<comment type="caution">
    <text evidence="1">The sequence shown here is derived from an EMBL/GenBank/DDBJ whole genome shotgun (WGS) entry which is preliminary data.</text>
</comment>
<keyword evidence="2" id="KW-1185">Reference proteome</keyword>
<protein>
    <submittedName>
        <fullName evidence="1">Uncharacterized protein</fullName>
    </submittedName>
</protein>
<name>A0A484F451_9EURY</name>
<dbReference type="RefSeq" id="WP_133518064.1">
    <property type="nucleotide sequence ID" value="NZ_JAHDUW010000010.1"/>
</dbReference>
<dbReference type="AlphaFoldDB" id="A0A484F451"/>
<accession>A0A484F451</accession>
<gene>
    <name evidence="1" type="ORF">C7391_1624</name>
</gene>
<dbReference type="PROSITE" id="PS51257">
    <property type="entry name" value="PROKAR_LIPOPROTEIN"/>
    <property type="match status" value="1"/>
</dbReference>
<reference evidence="1 2" key="1">
    <citation type="submission" date="2019-03" db="EMBL/GenBank/DDBJ databases">
        <title>Genomic Encyclopedia of Type Strains, Phase IV (KMG-IV): sequencing the most valuable type-strain genomes for metagenomic binning, comparative biology and taxonomic classification.</title>
        <authorList>
            <person name="Goeker M."/>
        </authorList>
    </citation>
    <scope>NUCLEOTIDE SEQUENCE [LARGE SCALE GENOMIC DNA]</scope>
    <source>
        <strain evidence="1 2">DSM 13328</strain>
    </source>
</reference>
<dbReference type="EMBL" id="SNYS01000013">
    <property type="protein sequence ID" value="TDQ67534.1"/>
    <property type="molecule type" value="Genomic_DNA"/>
</dbReference>
<proteinExistence type="predicted"/>
<dbReference type="Proteomes" id="UP000294855">
    <property type="component" value="Unassembled WGS sequence"/>
</dbReference>
<evidence type="ECO:0000313" key="2">
    <source>
        <dbReference type="Proteomes" id="UP000294855"/>
    </source>
</evidence>
<sequence length="220" mass="22644">MNKNHTLIILTIVCLLGLLSCGVAAAATDFTYDLSDGDLLINVTGQDTMTINNNKKSYSISDTSIIVYSSGQTKNVIYINGNNRTNVNTINLALSGVDIKSGDYYSSKKAYKYNPISIVNKAQVNLEIKENTINSLEATDYYAALRVVSGTKLTINGTGTLNVKGGALAAGIGGNAGLDGKSGESTGAIVIDDGTFNVIAANAGVGIGGGAGSLGSFSNN</sequence>
<evidence type="ECO:0000313" key="1">
    <source>
        <dbReference type="EMBL" id="TDQ67534.1"/>
    </source>
</evidence>
<organism evidence="1 2">
    <name type="scientific">Methanimicrococcus blatticola</name>
    <dbReference type="NCBI Taxonomy" id="91560"/>
    <lineage>
        <taxon>Archaea</taxon>
        <taxon>Methanobacteriati</taxon>
        <taxon>Methanobacteriota</taxon>
        <taxon>Stenosarchaea group</taxon>
        <taxon>Methanomicrobia</taxon>
        <taxon>Methanosarcinales</taxon>
        <taxon>Methanosarcinaceae</taxon>
        <taxon>Methanimicrococcus</taxon>
    </lineage>
</organism>